<dbReference type="Proteomes" id="UP000323075">
    <property type="component" value="Unassembled WGS sequence"/>
</dbReference>
<dbReference type="Proteomes" id="UP000296216">
    <property type="component" value="Chromosome"/>
</dbReference>
<dbReference type="GO" id="GO:0015035">
    <property type="term" value="F:protein-disulfide reductase activity"/>
    <property type="evidence" value="ECO:0007669"/>
    <property type="project" value="InterPro"/>
</dbReference>
<sequence>MAPTHDHPPRLVFDDDCGFCTWCANVAARHGDVALVGFTELSPDQRARLPEDYENCAHLLTDDAVYSCGEAIERTLAHDVPALQPVFGALGSVPGYASLRERLYRAGADRRALLGNIVRDDPPARD</sequence>
<reference evidence="1 3" key="1">
    <citation type="journal article" date="2019" name="Microbiol. Resour. Announc.">
        <title>The Genome Sequence of the Halobacterium salinarum Type Strain Is Closely Related to That of Laboratory Strains NRC-1 and R1.</title>
        <authorList>
            <person name="Pfeiffer F."/>
            <person name="Marchfelder A."/>
            <person name="Habermann B."/>
            <person name="Dyall-Smith M.L."/>
        </authorList>
    </citation>
    <scope>NUCLEOTIDE SEQUENCE [LARGE SCALE GENOMIC DNA]</scope>
    <source>
        <strain evidence="1">91-R6</strain>
        <strain evidence="3">ATCC 33171 / DSM 3754 / JCM 8978 / NBRC 102687 / NCIMB 764 / 91-R6</strain>
    </source>
</reference>
<evidence type="ECO:0000313" key="3">
    <source>
        <dbReference type="Proteomes" id="UP000296216"/>
    </source>
</evidence>
<name>A0A4D6GQ73_HALS9</name>
<dbReference type="EMBL" id="CP038631">
    <property type="protein sequence ID" value="QCC43819.1"/>
    <property type="molecule type" value="Genomic_DNA"/>
</dbReference>
<organism evidence="1 3">
    <name type="scientific">Halobacterium salinarum (strain ATCC 33171 / DSM 3754 / JCM 8978 / NBRC 102687 / NCIMB 764 / 91-R6)</name>
    <dbReference type="NCBI Taxonomy" id="2597657"/>
    <lineage>
        <taxon>Archaea</taxon>
        <taxon>Methanobacteriati</taxon>
        <taxon>Methanobacteriota</taxon>
        <taxon>Stenosarchaea group</taxon>
        <taxon>Halobacteria</taxon>
        <taxon>Halobacteriales</taxon>
        <taxon>Halobacteriaceae</taxon>
        <taxon>Halobacterium</taxon>
    </lineage>
</organism>
<evidence type="ECO:0000313" key="1">
    <source>
        <dbReference type="EMBL" id="QCC43819.1"/>
    </source>
</evidence>
<evidence type="ECO:0000313" key="2">
    <source>
        <dbReference type="EMBL" id="TYO82314.1"/>
    </source>
</evidence>
<evidence type="ECO:0000313" key="4">
    <source>
        <dbReference type="Proteomes" id="UP000323075"/>
    </source>
</evidence>
<protein>
    <submittedName>
        <fullName evidence="1">DUF393 family protein</fullName>
    </submittedName>
</protein>
<dbReference type="RefSeq" id="WP_136360939.1">
    <property type="nucleotide sequence ID" value="NZ_VRYN01000001.1"/>
</dbReference>
<dbReference type="InterPro" id="IPR007263">
    <property type="entry name" value="DCC1-like"/>
</dbReference>
<dbReference type="Pfam" id="PF04134">
    <property type="entry name" value="DCC1-like"/>
    <property type="match status" value="1"/>
</dbReference>
<gene>
    <name evidence="2" type="ORF">APQ99_00834</name>
    <name evidence="1" type="ORF">HBSAL_00360</name>
</gene>
<dbReference type="GeneID" id="39853941"/>
<reference evidence="2 4" key="2">
    <citation type="submission" date="2019-07" db="EMBL/GenBank/DDBJ databases">
        <title>Genomic Encyclopedia of Archaeal and Bacterial Type Strains, Phase II (KMG-II): from individual species to whole genera.</title>
        <authorList>
            <person name="Goeker M."/>
        </authorList>
    </citation>
    <scope>NUCLEOTIDE SEQUENCE [LARGE SCALE GENOMIC DNA]</scope>
    <source>
        <strain evidence="2 4">DSM 3754</strain>
    </source>
</reference>
<dbReference type="EMBL" id="VRYN01000001">
    <property type="protein sequence ID" value="TYO82314.1"/>
    <property type="molecule type" value="Genomic_DNA"/>
</dbReference>
<reference evidence="1" key="3">
    <citation type="journal article" name="MicrobiologyOpen">
        <title>Whole-genome comparison between the type strain of Halobacterium salinarum (DSM 3754(T)) and the laboratory strains R1 and NRC-1.</title>
        <authorList>
            <person name="Pfeiffer F."/>
            <person name="Losensky G."/>
            <person name="Marchfelder A."/>
            <person name="Habermann B."/>
            <person name="Dyall-Smith M."/>
        </authorList>
    </citation>
    <scope>NUCLEOTIDE SEQUENCE</scope>
    <source>
        <strain evidence="1">91-R6</strain>
    </source>
</reference>
<proteinExistence type="predicted"/>
<accession>A0A4D6GQ73</accession>
<dbReference type="AlphaFoldDB" id="A0A4D6GQ73"/>